<dbReference type="GO" id="GO:0046677">
    <property type="term" value="P:response to antibiotic"/>
    <property type="evidence" value="ECO:0007669"/>
    <property type="project" value="InterPro"/>
</dbReference>
<name>A0A1Y6K4V9_9CHLR</name>
<dbReference type="GO" id="GO:0030655">
    <property type="term" value="P:beta-lactam antibiotic catabolic process"/>
    <property type="evidence" value="ECO:0007669"/>
    <property type="project" value="InterPro"/>
</dbReference>
<dbReference type="InterPro" id="IPR000871">
    <property type="entry name" value="Beta-lactam_class-A"/>
</dbReference>
<dbReference type="InterPro" id="IPR012338">
    <property type="entry name" value="Beta-lactam/transpept-like"/>
</dbReference>
<reference evidence="3" key="1">
    <citation type="submission" date="2017-05" db="EMBL/GenBank/DDBJ databases">
        <authorList>
            <person name="Kirkegaard R."/>
            <person name="Mcilroy J S."/>
        </authorList>
    </citation>
    <scope>NUCLEOTIDE SEQUENCE [LARGE SCALE GENOMIC DNA]</scope>
</reference>
<dbReference type="PANTHER" id="PTHR35333:SF3">
    <property type="entry name" value="BETA-LACTAMASE-TYPE TRANSPEPTIDASE FOLD CONTAINING PROTEIN"/>
    <property type="match status" value="1"/>
</dbReference>
<dbReference type="OrthoDB" id="138826at2"/>
<dbReference type="InterPro" id="IPR045155">
    <property type="entry name" value="Beta-lactam_cat"/>
</dbReference>
<proteinExistence type="predicted"/>
<dbReference type="SUPFAM" id="SSF56601">
    <property type="entry name" value="beta-lactamase/transpeptidase-like"/>
    <property type="match status" value="1"/>
</dbReference>
<protein>
    <recommendedName>
        <fullName evidence="1">Beta-lactamase class A catalytic domain-containing protein</fullName>
    </recommendedName>
</protein>
<evidence type="ECO:0000313" key="3">
    <source>
        <dbReference type="Proteomes" id="UP000195514"/>
    </source>
</evidence>
<evidence type="ECO:0000259" key="1">
    <source>
        <dbReference type="Pfam" id="PF13354"/>
    </source>
</evidence>
<dbReference type="PANTHER" id="PTHR35333">
    <property type="entry name" value="BETA-LACTAMASE"/>
    <property type="match status" value="1"/>
</dbReference>
<keyword evidence="3" id="KW-1185">Reference proteome</keyword>
<evidence type="ECO:0000313" key="2">
    <source>
        <dbReference type="EMBL" id="SMX53080.1"/>
    </source>
</evidence>
<feature type="domain" description="Beta-lactamase class A catalytic" evidence="1">
    <location>
        <begin position="343"/>
        <end position="462"/>
    </location>
</feature>
<dbReference type="Proteomes" id="UP000195514">
    <property type="component" value="Chromosome I"/>
</dbReference>
<dbReference type="KEGG" id="abat:CFX1CAM_0014"/>
<dbReference type="EMBL" id="LT859958">
    <property type="protein sequence ID" value="SMX53080.1"/>
    <property type="molecule type" value="Genomic_DNA"/>
</dbReference>
<gene>
    <name evidence="2" type="ORF">CFX1CAM_0014</name>
</gene>
<dbReference type="Pfam" id="PF13354">
    <property type="entry name" value="Beta-lactamase2"/>
    <property type="match status" value="1"/>
</dbReference>
<sequence>MHMKSKAFRWVLGGLGAFFILCSLVITLVEHNRFESQPLLFPAGSHVAGVPIGGLDAPSAQARLAEFYALPLVLTIDGSTIHADRQTLGFTFDPDALVAEAASQFDRGRFWDYLQGRNKPSTPIEVSLAANVATEQIHAFLQNEIVPRYSQPATQATPILNTTNFSAGEPGTRLQVDRAVTAIQAALLNPAQTAVELLLTESAPEPADIEALKTFLRHNIDWIGFNDLAEVYLLSLSSGQSIHFAQRHGELVAPDIAYTAASTIKIPIMVSVLRRIDEPTPQPVVNLFERMIAFSENPPADTLMSAYLDEVRGPLIVSEDLVELGMENTFLAGYFYLGAPLLQRFETPANTRTDVFLDPDIYNQTVPSEVGLLLGAIYTCAQDGSGLLTETFPGEITQSECQLMVDILAGNRIGLLIEAGLGLEAKAAHKHGWVQDLDGQLRFISDVAIVFSPGGDYVVNIFLYDAERMDFDHGNRLFARLSQTVYNFFNLDDQVYWWFD</sequence>
<accession>A0A1Y6K4V9</accession>
<dbReference type="GO" id="GO:0008800">
    <property type="term" value="F:beta-lactamase activity"/>
    <property type="evidence" value="ECO:0007669"/>
    <property type="project" value="InterPro"/>
</dbReference>
<dbReference type="AlphaFoldDB" id="A0A1Y6K4V9"/>
<organism evidence="2 3">
    <name type="scientific">Candidatus Brevifilum fermentans</name>
    <dbReference type="NCBI Taxonomy" id="1986204"/>
    <lineage>
        <taxon>Bacteria</taxon>
        <taxon>Bacillati</taxon>
        <taxon>Chloroflexota</taxon>
        <taxon>Anaerolineae</taxon>
        <taxon>Anaerolineales</taxon>
        <taxon>Anaerolineaceae</taxon>
        <taxon>Candidatus Brevifilum</taxon>
    </lineage>
</organism>
<dbReference type="Gene3D" id="3.40.710.10">
    <property type="entry name" value="DD-peptidase/beta-lactamase superfamily"/>
    <property type="match status" value="1"/>
</dbReference>